<dbReference type="Proteomes" id="UP001497480">
    <property type="component" value="Unassembled WGS sequence"/>
</dbReference>
<dbReference type="AlphaFoldDB" id="A0AAV1XNY9"/>
<protein>
    <submittedName>
        <fullName evidence="1">Uncharacterized protein</fullName>
    </submittedName>
</protein>
<proteinExistence type="predicted"/>
<comment type="caution">
    <text evidence="1">The sequence shown here is derived from an EMBL/GenBank/DDBJ whole genome shotgun (WGS) entry which is preliminary data.</text>
</comment>
<accession>A0AAV1XNY9</accession>
<keyword evidence="2" id="KW-1185">Reference proteome</keyword>
<reference evidence="1 2" key="1">
    <citation type="submission" date="2024-03" db="EMBL/GenBank/DDBJ databases">
        <authorList>
            <person name="Martinez-Hernandez J."/>
        </authorList>
    </citation>
    <scope>NUCLEOTIDE SEQUENCE [LARGE SCALE GENOMIC DNA]</scope>
</reference>
<dbReference type="EMBL" id="CAXHTB010000017">
    <property type="protein sequence ID" value="CAL0323515.1"/>
    <property type="molecule type" value="Genomic_DNA"/>
</dbReference>
<sequence>MVILVQDITLGVALGSSTQVGMFMDETSHYIKDLISRPATSSLGIAFSIKERLRDVKCDGNEVIIKWKMDYLVVDISQFFPQMYSWDHNNQVEIPELIL</sequence>
<gene>
    <name evidence="1" type="ORF">LLUT_LOCUS24575</name>
</gene>
<evidence type="ECO:0000313" key="2">
    <source>
        <dbReference type="Proteomes" id="UP001497480"/>
    </source>
</evidence>
<organism evidence="1 2">
    <name type="scientific">Lupinus luteus</name>
    <name type="common">European yellow lupine</name>
    <dbReference type="NCBI Taxonomy" id="3873"/>
    <lineage>
        <taxon>Eukaryota</taxon>
        <taxon>Viridiplantae</taxon>
        <taxon>Streptophyta</taxon>
        <taxon>Embryophyta</taxon>
        <taxon>Tracheophyta</taxon>
        <taxon>Spermatophyta</taxon>
        <taxon>Magnoliopsida</taxon>
        <taxon>eudicotyledons</taxon>
        <taxon>Gunneridae</taxon>
        <taxon>Pentapetalae</taxon>
        <taxon>rosids</taxon>
        <taxon>fabids</taxon>
        <taxon>Fabales</taxon>
        <taxon>Fabaceae</taxon>
        <taxon>Papilionoideae</taxon>
        <taxon>50 kb inversion clade</taxon>
        <taxon>genistoids sensu lato</taxon>
        <taxon>core genistoids</taxon>
        <taxon>Genisteae</taxon>
        <taxon>Lupinus</taxon>
    </lineage>
</organism>
<name>A0AAV1XNY9_LUPLU</name>
<evidence type="ECO:0000313" key="1">
    <source>
        <dbReference type="EMBL" id="CAL0323515.1"/>
    </source>
</evidence>